<keyword evidence="1" id="KW-1133">Transmembrane helix</keyword>
<organism evidence="2 3">
    <name type="scientific">Paenibacillus methanolicus</name>
    <dbReference type="NCBI Taxonomy" id="582686"/>
    <lineage>
        <taxon>Bacteria</taxon>
        <taxon>Bacillati</taxon>
        <taxon>Bacillota</taxon>
        <taxon>Bacilli</taxon>
        <taxon>Bacillales</taxon>
        <taxon>Paenibacillaceae</taxon>
        <taxon>Paenibacillus</taxon>
    </lineage>
</organism>
<feature type="transmembrane region" description="Helical" evidence="1">
    <location>
        <begin position="118"/>
        <end position="137"/>
    </location>
</feature>
<comment type="caution">
    <text evidence="2">The sequence shown here is derived from an EMBL/GenBank/DDBJ whole genome shotgun (WGS) entry which is preliminary data.</text>
</comment>
<dbReference type="InterPro" id="IPR048147">
    <property type="entry name" value="CBO0543-like"/>
</dbReference>
<feature type="transmembrane region" description="Helical" evidence="1">
    <location>
        <begin position="25"/>
        <end position="42"/>
    </location>
</feature>
<evidence type="ECO:0000256" key="1">
    <source>
        <dbReference type="SAM" id="Phobius"/>
    </source>
</evidence>
<dbReference type="NCBIfam" id="NF041644">
    <property type="entry name" value="CBO0543_fam"/>
    <property type="match status" value="1"/>
</dbReference>
<keyword evidence="1" id="KW-0812">Transmembrane</keyword>
<gene>
    <name evidence="2" type="ORF">BCM02_109300</name>
</gene>
<dbReference type="AlphaFoldDB" id="A0A5S5BXZ2"/>
<proteinExistence type="predicted"/>
<feature type="transmembrane region" description="Helical" evidence="1">
    <location>
        <begin position="88"/>
        <end position="106"/>
    </location>
</feature>
<evidence type="ECO:0000313" key="3">
    <source>
        <dbReference type="Proteomes" id="UP000323257"/>
    </source>
</evidence>
<evidence type="ECO:0000313" key="2">
    <source>
        <dbReference type="EMBL" id="TYP72021.1"/>
    </source>
</evidence>
<keyword evidence="1" id="KW-0472">Membrane</keyword>
<protein>
    <submittedName>
        <fullName evidence="2">Uncharacterized protein</fullName>
    </submittedName>
</protein>
<feature type="transmembrane region" description="Helical" evidence="1">
    <location>
        <begin position="63"/>
        <end position="82"/>
    </location>
</feature>
<dbReference type="Proteomes" id="UP000323257">
    <property type="component" value="Unassembled WGS sequence"/>
</dbReference>
<sequence length="162" mass="19646">MHIALTVWGLIAAMRWADWQRWREFLPTIYYMVSMSILYQYISHSSYHLWHFEQHIPNEFITDNLYSFIIFPCTVMLFLSNFPNKKVLILWHFVKWILIYSFLEWIGKENGFISYHHGWSLMLSFLFNCMMFPVLRLHHVRPLYAIGISPVIILVMLMGFYL</sequence>
<accession>A0A5S5BXZ2</accession>
<feature type="transmembrane region" description="Helical" evidence="1">
    <location>
        <begin position="143"/>
        <end position="161"/>
    </location>
</feature>
<name>A0A5S5BXZ2_9BACL</name>
<reference evidence="2 3" key="1">
    <citation type="submission" date="2019-07" db="EMBL/GenBank/DDBJ databases">
        <title>Genomic Encyclopedia of Type Strains, Phase III (KMG-III): the genomes of soil and plant-associated and newly described type strains.</title>
        <authorList>
            <person name="Whitman W."/>
        </authorList>
    </citation>
    <scope>NUCLEOTIDE SEQUENCE [LARGE SCALE GENOMIC DNA]</scope>
    <source>
        <strain evidence="2 3">BL24</strain>
    </source>
</reference>
<keyword evidence="3" id="KW-1185">Reference proteome</keyword>
<dbReference type="EMBL" id="VNHS01000009">
    <property type="protein sequence ID" value="TYP72021.1"/>
    <property type="molecule type" value="Genomic_DNA"/>
</dbReference>